<dbReference type="Proteomes" id="UP000695022">
    <property type="component" value="Unplaced"/>
</dbReference>
<evidence type="ECO:0000256" key="3">
    <source>
        <dbReference type="ARBA" id="ARBA00022630"/>
    </source>
</evidence>
<dbReference type="RefSeq" id="XP_014680142.1">
    <property type="nucleotide sequence ID" value="XM_014824656.1"/>
</dbReference>
<sequence length="231" mass="25310">FSCFYTLIGGGGTAGCVLANRLSDDPDVKVLLVEAGGVPEGNKDIDIPALHPFLRKTKVDWSYRTVPQKFSCQACENKESLWPRGKVLGGSSAINVMLHIRGSPEDYNKWEMMGATGWSYNDVLPYFKKSEDMQIPELKNSNYHGVGGPLTIIQSTYTEIGDLFLDAAQELGYRVMFEGKRAVGLQFIHGAEKKQARASREVILSAGTIGSPHILLLSGVGPKEQLDQFNA</sequence>
<dbReference type="InterPro" id="IPR000172">
    <property type="entry name" value="GMC_OxRdtase_N"/>
</dbReference>
<reference evidence="7" key="1">
    <citation type="submission" date="2025-08" db="UniProtKB">
        <authorList>
            <consortium name="RefSeq"/>
        </authorList>
    </citation>
    <scope>IDENTIFICATION</scope>
</reference>
<dbReference type="InterPro" id="IPR036188">
    <property type="entry name" value="FAD/NAD-bd_sf"/>
</dbReference>
<organism evidence="6 7">
    <name type="scientific">Priapulus caudatus</name>
    <name type="common">Priapulid worm</name>
    <dbReference type="NCBI Taxonomy" id="37621"/>
    <lineage>
        <taxon>Eukaryota</taxon>
        <taxon>Metazoa</taxon>
        <taxon>Ecdysozoa</taxon>
        <taxon>Scalidophora</taxon>
        <taxon>Priapulida</taxon>
        <taxon>Priapulimorpha</taxon>
        <taxon>Priapulimorphida</taxon>
        <taxon>Priapulidae</taxon>
        <taxon>Priapulus</taxon>
    </lineage>
</organism>
<keyword evidence="3" id="KW-0285">Flavoprotein</keyword>
<evidence type="ECO:0000313" key="7">
    <source>
        <dbReference type="RefSeq" id="XP_014680142.1"/>
    </source>
</evidence>
<comment type="cofactor">
    <cofactor evidence="1">
        <name>FAD</name>
        <dbReference type="ChEBI" id="CHEBI:57692"/>
    </cofactor>
</comment>
<name>A0ABM1F6S1_PRICU</name>
<dbReference type="InterPro" id="IPR012132">
    <property type="entry name" value="GMC_OxRdtase"/>
</dbReference>
<keyword evidence="6" id="KW-1185">Reference proteome</keyword>
<feature type="domain" description="Glucose-methanol-choline oxidoreductase N-terminal" evidence="5">
    <location>
        <begin position="207"/>
        <end position="221"/>
    </location>
</feature>
<proteinExistence type="inferred from homology"/>
<evidence type="ECO:0000259" key="5">
    <source>
        <dbReference type="PROSITE" id="PS00624"/>
    </source>
</evidence>
<evidence type="ECO:0000313" key="6">
    <source>
        <dbReference type="Proteomes" id="UP000695022"/>
    </source>
</evidence>
<comment type="similarity">
    <text evidence="2">Belongs to the GMC oxidoreductase family.</text>
</comment>
<gene>
    <name evidence="7" type="primary">LOC106820101</name>
</gene>
<protein>
    <submittedName>
        <fullName evidence="7">Glucose dehydrogenase [FAD, quinone]-like</fullName>
    </submittedName>
</protein>
<dbReference type="GeneID" id="106820101"/>
<dbReference type="Gene3D" id="3.50.50.60">
    <property type="entry name" value="FAD/NAD(P)-binding domain"/>
    <property type="match status" value="1"/>
</dbReference>
<keyword evidence="4" id="KW-0274">FAD</keyword>
<feature type="non-terminal residue" evidence="7">
    <location>
        <position position="231"/>
    </location>
</feature>
<dbReference type="PANTHER" id="PTHR11552">
    <property type="entry name" value="GLUCOSE-METHANOL-CHOLINE GMC OXIDOREDUCTASE"/>
    <property type="match status" value="1"/>
</dbReference>
<accession>A0ABM1F6S1</accession>
<dbReference type="PANTHER" id="PTHR11552:SF147">
    <property type="entry name" value="CHOLINE DEHYDROGENASE, MITOCHONDRIAL"/>
    <property type="match status" value="1"/>
</dbReference>
<evidence type="ECO:0000256" key="4">
    <source>
        <dbReference type="ARBA" id="ARBA00022827"/>
    </source>
</evidence>
<feature type="non-terminal residue" evidence="7">
    <location>
        <position position="1"/>
    </location>
</feature>
<dbReference type="SUPFAM" id="SSF51905">
    <property type="entry name" value="FAD/NAD(P)-binding domain"/>
    <property type="match status" value="1"/>
</dbReference>
<evidence type="ECO:0000256" key="1">
    <source>
        <dbReference type="ARBA" id="ARBA00001974"/>
    </source>
</evidence>
<dbReference type="PROSITE" id="PS00624">
    <property type="entry name" value="GMC_OXRED_2"/>
    <property type="match status" value="1"/>
</dbReference>
<dbReference type="Pfam" id="PF00732">
    <property type="entry name" value="GMC_oxred_N"/>
    <property type="match status" value="1"/>
</dbReference>
<evidence type="ECO:0000256" key="2">
    <source>
        <dbReference type="ARBA" id="ARBA00010790"/>
    </source>
</evidence>